<evidence type="ECO:0000256" key="3">
    <source>
        <dbReference type="ARBA" id="ARBA00022475"/>
    </source>
</evidence>
<keyword evidence="3" id="KW-1003">Cell membrane</keyword>
<feature type="transmembrane region" description="Helical" evidence="8">
    <location>
        <begin position="213"/>
        <end position="230"/>
    </location>
</feature>
<evidence type="ECO:0000256" key="4">
    <source>
        <dbReference type="ARBA" id="ARBA00022692"/>
    </source>
</evidence>
<keyword evidence="4 8" id="KW-0812">Transmembrane</keyword>
<dbReference type="PROSITE" id="PS50156">
    <property type="entry name" value="SSD"/>
    <property type="match status" value="1"/>
</dbReference>
<evidence type="ECO:0000259" key="9">
    <source>
        <dbReference type="PROSITE" id="PS50156"/>
    </source>
</evidence>
<sequence length="739" mass="77149">MLVTVTLVLDDLGRLLHRGRRWVLGAWAVLVVLGATLGGSVYDVADAPDPLRADAESAVLQERLDEADPEGELVVAVMTGADIYSTAMIDQASKVMHEVRELPDVVEVSDPWTTGAQQLVSPDRTGTTVVVEVDPTVDDARARKAVERVEEALRSVAMPEVLIGGPLLAEEAFADQAILDAARGEGVAVLVLVVVLALALGGFVVGVLPVATALGSVCVALLALAGIARVTSVSEYAVNVVTLLGLGLAVDYALLVLGRFREERAAARGRTGTADLLGRTLATSGRTVLVSGLTVGTALAGLLVLGDPVLTPMAVGGLVAVLAATLAGLTLAPALVAVAHARIPEPAPGRLLGGTPSAHTLLPRLARVAQRRPWPVLVGCTALLLLLAAPLLSLDLRNSDVRTLPGDSEPRLAQEAIEREFPEQVATQITVLVPAAYDSQETADALSLLPGVPGVADYMLLDPVPGDLSQILVEPEPDDAGDYDGPQTQDLVRRLRADLGPDVLVGGPTAELVDTRSALADRTLPAILVVALLTTLLLGRLTRSVVVPLKAVAMNLLSLAATLGVVVAVFQWGWGSSALRFEPWGALDVTTPLLLFMFAFGLSMDYHVFLVARIREAWDDALAASTRSRRKRGRTPDLHALSDQAVLTGITASGPVVTLAAVAIGIVFLGFAAGELIAIKEIGVGMTVAVLLDVTIVRGLLLPAAMTLLGQWNWWLPGRGGQDRVSEPESSSVLTGSSP</sequence>
<keyword evidence="11" id="KW-1185">Reference proteome</keyword>
<dbReference type="Pfam" id="PF03176">
    <property type="entry name" value="MMPL"/>
    <property type="match status" value="2"/>
</dbReference>
<feature type="transmembrane region" description="Helical" evidence="8">
    <location>
        <begin position="287"/>
        <end position="306"/>
    </location>
</feature>
<keyword evidence="5 8" id="KW-1133">Transmembrane helix</keyword>
<feature type="transmembrane region" description="Helical" evidence="8">
    <location>
        <begin position="656"/>
        <end position="679"/>
    </location>
</feature>
<evidence type="ECO:0000256" key="8">
    <source>
        <dbReference type="SAM" id="Phobius"/>
    </source>
</evidence>
<reference evidence="10 11" key="1">
    <citation type="submission" date="2020-07" db="EMBL/GenBank/DDBJ databases">
        <authorList>
            <person name="Partida-Martinez L."/>
            <person name="Huntemann M."/>
            <person name="Clum A."/>
            <person name="Wang J."/>
            <person name="Palaniappan K."/>
            <person name="Ritter S."/>
            <person name="Chen I.-M."/>
            <person name="Stamatis D."/>
            <person name="Reddy T."/>
            <person name="O'Malley R."/>
            <person name="Daum C."/>
            <person name="Shapiro N."/>
            <person name="Ivanova N."/>
            <person name="Kyrpides N."/>
            <person name="Woyke T."/>
        </authorList>
    </citation>
    <scope>NUCLEOTIDE SEQUENCE [LARGE SCALE GENOMIC DNA]</scope>
    <source>
        <strain evidence="10 11">AT2.17</strain>
    </source>
</reference>
<evidence type="ECO:0000256" key="5">
    <source>
        <dbReference type="ARBA" id="ARBA00022989"/>
    </source>
</evidence>
<comment type="subcellular location">
    <subcellularLocation>
        <location evidence="1">Cell membrane</location>
        <topology evidence="1">Multi-pass membrane protein</topology>
    </subcellularLocation>
</comment>
<feature type="transmembrane region" description="Helical" evidence="8">
    <location>
        <begin position="553"/>
        <end position="573"/>
    </location>
</feature>
<dbReference type="InterPro" id="IPR000731">
    <property type="entry name" value="SSD"/>
</dbReference>
<dbReference type="InterPro" id="IPR004869">
    <property type="entry name" value="MMPL_dom"/>
</dbReference>
<dbReference type="InterPro" id="IPR050545">
    <property type="entry name" value="Mycobact_MmpL"/>
</dbReference>
<evidence type="ECO:0000256" key="7">
    <source>
        <dbReference type="SAM" id="MobiDB-lite"/>
    </source>
</evidence>
<comment type="caution">
    <text evidence="10">The sequence shown here is derived from an EMBL/GenBank/DDBJ whole genome shotgun (WGS) entry which is preliminary data.</text>
</comment>
<evidence type="ECO:0000256" key="1">
    <source>
        <dbReference type="ARBA" id="ARBA00004651"/>
    </source>
</evidence>
<comment type="similarity">
    <text evidence="2">Belongs to the resistance-nodulation-cell division (RND) (TC 2.A.6) family. MmpL subfamily.</text>
</comment>
<feature type="region of interest" description="Disordered" evidence="7">
    <location>
        <begin position="720"/>
        <end position="739"/>
    </location>
</feature>
<evidence type="ECO:0000313" key="10">
    <source>
        <dbReference type="EMBL" id="NYE35453.1"/>
    </source>
</evidence>
<feature type="transmembrane region" description="Helical" evidence="8">
    <location>
        <begin position="685"/>
        <end position="709"/>
    </location>
</feature>
<protein>
    <submittedName>
        <fullName evidence="10">RND superfamily putative drug exporter</fullName>
    </submittedName>
</protein>
<dbReference type="AlphaFoldDB" id="A0A7Y9H032"/>
<gene>
    <name evidence="10" type="ORF">F4692_000557</name>
</gene>
<keyword evidence="6 8" id="KW-0472">Membrane</keyword>
<reference evidence="10 11" key="2">
    <citation type="submission" date="2020-08" db="EMBL/GenBank/DDBJ databases">
        <title>The Agave Microbiome: Exploring the role of microbial communities in plant adaptations to desert environments.</title>
        <authorList>
            <person name="Partida-Martinez L.P."/>
        </authorList>
    </citation>
    <scope>NUCLEOTIDE SEQUENCE [LARGE SCALE GENOMIC DNA]</scope>
    <source>
        <strain evidence="10 11">AT2.17</strain>
    </source>
</reference>
<dbReference type="Gene3D" id="1.20.1640.10">
    <property type="entry name" value="Multidrug efflux transporter AcrB transmembrane domain"/>
    <property type="match status" value="2"/>
</dbReference>
<evidence type="ECO:0000313" key="11">
    <source>
        <dbReference type="Proteomes" id="UP000549911"/>
    </source>
</evidence>
<dbReference type="Proteomes" id="UP000549911">
    <property type="component" value="Unassembled WGS sequence"/>
</dbReference>
<feature type="transmembrane region" description="Helical" evidence="8">
    <location>
        <begin position="187"/>
        <end position="208"/>
    </location>
</feature>
<name>A0A7Y9H032_9ACTN</name>
<feature type="transmembrane region" description="Helical" evidence="8">
    <location>
        <begin position="318"/>
        <end position="341"/>
    </location>
</feature>
<feature type="compositionally biased region" description="Polar residues" evidence="7">
    <location>
        <begin position="728"/>
        <end position="739"/>
    </location>
</feature>
<feature type="transmembrane region" description="Helical" evidence="8">
    <location>
        <begin position="523"/>
        <end position="541"/>
    </location>
</feature>
<feature type="domain" description="SSD" evidence="9">
    <location>
        <begin position="198"/>
        <end position="338"/>
    </location>
</feature>
<organism evidence="10 11">
    <name type="scientific">Nocardioides cavernae</name>
    <dbReference type="NCBI Taxonomy" id="1921566"/>
    <lineage>
        <taxon>Bacteria</taxon>
        <taxon>Bacillati</taxon>
        <taxon>Actinomycetota</taxon>
        <taxon>Actinomycetes</taxon>
        <taxon>Propionibacteriales</taxon>
        <taxon>Nocardioidaceae</taxon>
        <taxon>Nocardioides</taxon>
    </lineage>
</organism>
<evidence type="ECO:0000256" key="6">
    <source>
        <dbReference type="ARBA" id="ARBA00023136"/>
    </source>
</evidence>
<dbReference type="RefSeq" id="WP_179618104.1">
    <property type="nucleotide sequence ID" value="NZ_JACCBW010000001.1"/>
</dbReference>
<dbReference type="PANTHER" id="PTHR33406">
    <property type="entry name" value="MEMBRANE PROTEIN MJ1562-RELATED"/>
    <property type="match status" value="1"/>
</dbReference>
<evidence type="ECO:0000256" key="2">
    <source>
        <dbReference type="ARBA" id="ARBA00010157"/>
    </source>
</evidence>
<feature type="transmembrane region" description="Helical" evidence="8">
    <location>
        <begin position="22"/>
        <end position="42"/>
    </location>
</feature>
<accession>A0A7Y9H032</accession>
<feature type="transmembrane region" description="Helical" evidence="8">
    <location>
        <begin position="593"/>
        <end position="612"/>
    </location>
</feature>
<feature type="transmembrane region" description="Helical" evidence="8">
    <location>
        <begin position="374"/>
        <end position="394"/>
    </location>
</feature>
<dbReference type="GO" id="GO:0005886">
    <property type="term" value="C:plasma membrane"/>
    <property type="evidence" value="ECO:0007669"/>
    <property type="project" value="UniProtKB-SubCell"/>
</dbReference>
<feature type="transmembrane region" description="Helical" evidence="8">
    <location>
        <begin position="236"/>
        <end position="258"/>
    </location>
</feature>
<proteinExistence type="inferred from homology"/>
<dbReference type="SUPFAM" id="SSF82866">
    <property type="entry name" value="Multidrug efflux transporter AcrB transmembrane domain"/>
    <property type="match status" value="2"/>
</dbReference>
<dbReference type="PANTHER" id="PTHR33406:SF11">
    <property type="entry name" value="MEMBRANE PROTEIN SCO6666-RELATED"/>
    <property type="match status" value="1"/>
</dbReference>
<dbReference type="EMBL" id="JACCBW010000001">
    <property type="protein sequence ID" value="NYE35453.1"/>
    <property type="molecule type" value="Genomic_DNA"/>
</dbReference>